<evidence type="ECO:0000313" key="2">
    <source>
        <dbReference type="EMBL" id="CAA9574043.1"/>
    </source>
</evidence>
<organism evidence="2">
    <name type="scientific">uncultured Thermomicrobiales bacterium</name>
    <dbReference type="NCBI Taxonomy" id="1645740"/>
    <lineage>
        <taxon>Bacteria</taxon>
        <taxon>Pseudomonadati</taxon>
        <taxon>Thermomicrobiota</taxon>
        <taxon>Thermomicrobia</taxon>
        <taxon>Thermomicrobiales</taxon>
        <taxon>environmental samples</taxon>
    </lineage>
</organism>
<feature type="compositionally biased region" description="Basic and acidic residues" evidence="1">
    <location>
        <begin position="54"/>
        <end position="72"/>
    </location>
</feature>
<evidence type="ECO:0000256" key="1">
    <source>
        <dbReference type="SAM" id="MobiDB-lite"/>
    </source>
</evidence>
<proteinExistence type="predicted"/>
<feature type="non-terminal residue" evidence="2">
    <location>
        <position position="1"/>
    </location>
</feature>
<accession>A0A6J4VHS0</accession>
<protein>
    <submittedName>
        <fullName evidence="2">Uncharacterized protein</fullName>
    </submittedName>
</protein>
<dbReference type="AlphaFoldDB" id="A0A6J4VHS0"/>
<feature type="region of interest" description="Disordered" evidence="1">
    <location>
        <begin position="1"/>
        <end position="72"/>
    </location>
</feature>
<name>A0A6J4VHS0_9BACT</name>
<feature type="compositionally biased region" description="Low complexity" evidence="1">
    <location>
        <begin position="12"/>
        <end position="28"/>
    </location>
</feature>
<dbReference type="EMBL" id="CADCWK010000348">
    <property type="protein sequence ID" value="CAA9574043.1"/>
    <property type="molecule type" value="Genomic_DNA"/>
</dbReference>
<sequence length="72" mass="8264">RRDDCRRRLRVDPSGARGARTGRRGPVGPRDRRQPVPEPSDGLRARPPHPRQTGHADPDRRDRPRPAHRPDL</sequence>
<feature type="non-terminal residue" evidence="2">
    <location>
        <position position="72"/>
    </location>
</feature>
<gene>
    <name evidence="2" type="ORF">AVDCRST_MAG33-2852</name>
</gene>
<reference evidence="2" key="1">
    <citation type="submission" date="2020-02" db="EMBL/GenBank/DDBJ databases">
        <authorList>
            <person name="Meier V. D."/>
        </authorList>
    </citation>
    <scope>NUCLEOTIDE SEQUENCE</scope>
    <source>
        <strain evidence="2">AVDCRST_MAG33</strain>
    </source>
</reference>